<gene>
    <name evidence="7" type="ORF">K7H17_21265</name>
</gene>
<dbReference type="Gene3D" id="3.40.50.10810">
    <property type="entry name" value="Tandem AAA-ATPase domain"/>
    <property type="match status" value="1"/>
</dbReference>
<proteinExistence type="predicted"/>
<dbReference type="GO" id="GO:0016787">
    <property type="term" value="F:hydrolase activity"/>
    <property type="evidence" value="ECO:0007669"/>
    <property type="project" value="UniProtKB-KW"/>
</dbReference>
<dbReference type="InterPro" id="IPR001650">
    <property type="entry name" value="Helicase_C-like"/>
</dbReference>
<dbReference type="RefSeq" id="WP_102833534.1">
    <property type="nucleotide sequence ID" value="NZ_JAINWF010000018.1"/>
</dbReference>
<keyword evidence="2" id="KW-0378">Hydrolase</keyword>
<evidence type="ECO:0000256" key="2">
    <source>
        <dbReference type="ARBA" id="ARBA00022801"/>
    </source>
</evidence>
<evidence type="ECO:0000313" key="8">
    <source>
        <dbReference type="Proteomes" id="UP001138989"/>
    </source>
</evidence>
<dbReference type="PANTHER" id="PTHR45766:SF6">
    <property type="entry name" value="SWI_SNF-RELATED MATRIX-ASSOCIATED ACTIN-DEPENDENT REGULATOR OF CHROMATIN SUBFAMILY A-LIKE PROTEIN 1"/>
    <property type="match status" value="1"/>
</dbReference>
<dbReference type="GO" id="GO:0005524">
    <property type="term" value="F:ATP binding"/>
    <property type="evidence" value="ECO:0007669"/>
    <property type="project" value="UniProtKB-KW"/>
</dbReference>
<evidence type="ECO:0000259" key="6">
    <source>
        <dbReference type="PROSITE" id="PS51194"/>
    </source>
</evidence>
<dbReference type="InterPro" id="IPR014001">
    <property type="entry name" value="Helicase_ATP-bd"/>
</dbReference>
<accession>A0A9X1N7F8</accession>
<organism evidence="7 8">
    <name type="scientific">Stutzerimonas kunmingensis</name>
    <dbReference type="NCBI Taxonomy" id="1211807"/>
    <lineage>
        <taxon>Bacteria</taxon>
        <taxon>Pseudomonadati</taxon>
        <taxon>Pseudomonadota</taxon>
        <taxon>Gammaproteobacteria</taxon>
        <taxon>Pseudomonadales</taxon>
        <taxon>Pseudomonadaceae</taxon>
        <taxon>Stutzerimonas</taxon>
    </lineage>
</organism>
<dbReference type="Gene3D" id="3.40.50.300">
    <property type="entry name" value="P-loop containing nucleotide triphosphate hydrolases"/>
    <property type="match status" value="1"/>
</dbReference>
<feature type="domain" description="Helicase C-terminal" evidence="6">
    <location>
        <begin position="524"/>
        <end position="678"/>
    </location>
</feature>
<dbReference type="InterPro" id="IPR027417">
    <property type="entry name" value="P-loop_NTPase"/>
</dbReference>
<dbReference type="InterPro" id="IPR049730">
    <property type="entry name" value="SNF2/RAD54-like_C"/>
</dbReference>
<evidence type="ECO:0000313" key="7">
    <source>
        <dbReference type="EMBL" id="MCD1610383.1"/>
    </source>
</evidence>
<name>A0A9X1N7F8_9GAMM</name>
<sequence>MNELKPGTKVRLRDNPARMGIIGVGTEGSGRRLRLQVFLLDGTEDHFPPSALDPILHESNSPTACFNAGRYSLAKNLRTAITHHRLSGKLANLIYSLKTTNTDFYPHQFKPVLQFLDSPSNGILIADEVGLGKTIEAGLIWTELRARFDARRLLVICPAVLRNKWREELLNRFGIKAELVNAEELRERLESIRGRPRQEFALIASMQGLRPPSDYDALNNKQGAAKLARFLEDTDPAGDPLLHLLVIDEAHYLRNTGTKTNLLGHLLRPLVENLVLLSATPIQLADTDLFNLLRLLDESAFPHEYLFDLSMAVTRPIVQLRDAVLAGRVNRDEFCAAIRQAMDNQFLDESAQLASMLNQPPSDEELKAPNSRSEVADRLDRVHPLSKVVTRTLKREVQENRVIRVPLDFRAPLNEVEQAFYDQVTQRVREYCQENGLLTGFILTTPQRQMASCMPAACRAWQEKLSRGRMAGLDEAMYELSEDESDDEIDEPPVLGSLIEQLVEISQSVGDYEQLKLHDGKYRLLRDHLRKYRAQFPGKKAVLFSFFRQTLAYLRERLNEDGISCVVLQGGDDKDEILRAFKADSGPQVLLSSEVGSEGVDLQFSSLLVNYDLPWNPMKIEQRIGRVDRLGQQSEKILIWNLMYANTIDERIYDRLLMRLDIFRQALGSMESIIGRVIKKMTKELFSHQLSPEEETQRIEQNLQALAETKLRQERLEAEAPNLVAHGDFIMNKVRAAEQLGRYVRSDDLHAYVTDFILDSYPGTRFIPIDDELELYNVELSMDLRVQLSQFIQDKGLQGQTQLFDARALPVLFENCHRAPSSRFERVAQDHPLVRFVTSQLGSQDQANQRYPISAVQLSRLASEGIEPGIYAFVVSRWSFSGAQTNERLVYAAKALDSENGLEAERAEQLVNLAALAGEDWPAAKNLLVPNSVVDAYEQCRSQIADQFRDVRQAMRDENNDRVNLLIKLIRDRCDLEVKRINERMVALRQSGKERMIPAEKGKRDAALKRREQREAELRLKQKLEAENHFVTAGVIKIG</sequence>
<evidence type="ECO:0000256" key="3">
    <source>
        <dbReference type="ARBA" id="ARBA00022806"/>
    </source>
</evidence>
<keyword evidence="1" id="KW-0547">Nucleotide-binding</keyword>
<reference evidence="7" key="1">
    <citation type="submission" date="2021-08" db="EMBL/GenBank/DDBJ databases">
        <title>Isolation and characterization of neutrophilic mixotrophic iron-oxidizing bacteria from deep-sea hydrothermal vents.</title>
        <authorList>
            <person name="He Y."/>
        </authorList>
    </citation>
    <scope>NUCLEOTIDE SEQUENCE</scope>
    <source>
        <strain evidence="7">IOP_13</strain>
    </source>
</reference>
<comment type="caution">
    <text evidence="7">The sequence shown here is derived from an EMBL/GenBank/DDBJ whole genome shotgun (WGS) entry which is preliminary data.</text>
</comment>
<dbReference type="CDD" id="cd18011">
    <property type="entry name" value="DEXDc_RapA"/>
    <property type="match status" value="1"/>
</dbReference>
<evidence type="ECO:0000256" key="4">
    <source>
        <dbReference type="ARBA" id="ARBA00022840"/>
    </source>
</evidence>
<dbReference type="InterPro" id="IPR000330">
    <property type="entry name" value="SNF2_N"/>
</dbReference>
<dbReference type="GO" id="GO:0004386">
    <property type="term" value="F:helicase activity"/>
    <property type="evidence" value="ECO:0007669"/>
    <property type="project" value="UniProtKB-KW"/>
</dbReference>
<dbReference type="PANTHER" id="PTHR45766">
    <property type="entry name" value="DNA ANNEALING HELICASE AND ENDONUCLEASE ZRANB3 FAMILY MEMBER"/>
    <property type="match status" value="1"/>
</dbReference>
<dbReference type="InterPro" id="IPR038718">
    <property type="entry name" value="SNF2-like_sf"/>
</dbReference>
<dbReference type="Pfam" id="PF00176">
    <property type="entry name" value="SNF2-rel_dom"/>
    <property type="match status" value="1"/>
</dbReference>
<protein>
    <submittedName>
        <fullName evidence="7">DEAD/DEAH box helicase</fullName>
    </submittedName>
</protein>
<dbReference type="PROSITE" id="PS51192">
    <property type="entry name" value="HELICASE_ATP_BIND_1"/>
    <property type="match status" value="1"/>
</dbReference>
<dbReference type="EMBL" id="JAINWF010000018">
    <property type="protein sequence ID" value="MCD1610383.1"/>
    <property type="molecule type" value="Genomic_DNA"/>
</dbReference>
<keyword evidence="4" id="KW-0067">ATP-binding</keyword>
<evidence type="ECO:0000256" key="1">
    <source>
        <dbReference type="ARBA" id="ARBA00022741"/>
    </source>
</evidence>
<keyword evidence="8" id="KW-1185">Reference proteome</keyword>
<dbReference type="PROSITE" id="PS51194">
    <property type="entry name" value="HELICASE_CTER"/>
    <property type="match status" value="1"/>
</dbReference>
<dbReference type="SUPFAM" id="SSF52540">
    <property type="entry name" value="P-loop containing nucleoside triphosphate hydrolases"/>
    <property type="match status" value="2"/>
</dbReference>
<dbReference type="AlphaFoldDB" id="A0A9X1N7F8"/>
<feature type="domain" description="Helicase ATP-binding" evidence="5">
    <location>
        <begin position="114"/>
        <end position="299"/>
    </location>
</feature>
<dbReference type="SMART" id="SM00490">
    <property type="entry name" value="HELICc"/>
    <property type="match status" value="1"/>
</dbReference>
<keyword evidence="3 7" id="KW-0347">Helicase</keyword>
<dbReference type="Proteomes" id="UP001138989">
    <property type="component" value="Unassembled WGS sequence"/>
</dbReference>
<dbReference type="Pfam" id="PF00271">
    <property type="entry name" value="Helicase_C"/>
    <property type="match status" value="1"/>
</dbReference>
<dbReference type="CDD" id="cd18793">
    <property type="entry name" value="SF2_C_SNF"/>
    <property type="match status" value="1"/>
</dbReference>
<dbReference type="InterPro" id="IPR057342">
    <property type="entry name" value="DEXDc_RapA"/>
</dbReference>
<dbReference type="SMART" id="SM00487">
    <property type="entry name" value="DEXDc"/>
    <property type="match status" value="1"/>
</dbReference>
<evidence type="ECO:0000259" key="5">
    <source>
        <dbReference type="PROSITE" id="PS51192"/>
    </source>
</evidence>